<keyword evidence="1" id="KW-0812">Transmembrane</keyword>
<feature type="domain" description="Glycosyl transferase family 25" evidence="2">
    <location>
        <begin position="9"/>
        <end position="200"/>
    </location>
</feature>
<evidence type="ECO:0000256" key="1">
    <source>
        <dbReference type="SAM" id="Phobius"/>
    </source>
</evidence>
<dbReference type="InterPro" id="IPR002654">
    <property type="entry name" value="Glyco_trans_25"/>
</dbReference>
<dbReference type="EMBL" id="MN740165">
    <property type="protein sequence ID" value="QHT91553.1"/>
    <property type="molecule type" value="Genomic_DNA"/>
</dbReference>
<accession>A0A6C0IJ48</accession>
<evidence type="ECO:0000259" key="2">
    <source>
        <dbReference type="Pfam" id="PF01755"/>
    </source>
</evidence>
<organism evidence="3">
    <name type="scientific">viral metagenome</name>
    <dbReference type="NCBI Taxonomy" id="1070528"/>
    <lineage>
        <taxon>unclassified sequences</taxon>
        <taxon>metagenomes</taxon>
        <taxon>organismal metagenomes</taxon>
    </lineage>
</organism>
<evidence type="ECO:0000313" key="3">
    <source>
        <dbReference type="EMBL" id="QHT91553.1"/>
    </source>
</evidence>
<dbReference type="CDD" id="cd06532">
    <property type="entry name" value="Glyco_transf_25"/>
    <property type="match status" value="1"/>
</dbReference>
<feature type="transmembrane region" description="Helical" evidence="1">
    <location>
        <begin position="256"/>
        <end position="277"/>
    </location>
</feature>
<dbReference type="AlphaFoldDB" id="A0A6C0IJ48"/>
<keyword evidence="1" id="KW-1133">Transmembrane helix</keyword>
<dbReference type="Pfam" id="PF01755">
    <property type="entry name" value="Glyco_transf_25"/>
    <property type="match status" value="1"/>
</dbReference>
<proteinExistence type="predicted"/>
<reference evidence="3" key="1">
    <citation type="journal article" date="2020" name="Nature">
        <title>Giant virus diversity and host interactions through global metagenomics.</title>
        <authorList>
            <person name="Schulz F."/>
            <person name="Roux S."/>
            <person name="Paez-Espino D."/>
            <person name="Jungbluth S."/>
            <person name="Walsh D.A."/>
            <person name="Denef V.J."/>
            <person name="McMahon K.D."/>
            <person name="Konstantinidis K.T."/>
            <person name="Eloe-Fadrosh E.A."/>
            <person name="Kyrpides N.C."/>
            <person name="Woyke T."/>
        </authorList>
    </citation>
    <scope>NUCLEOTIDE SEQUENCE</scope>
    <source>
        <strain evidence="3">GVMAG-M-3300023184-77</strain>
    </source>
</reference>
<sequence>MSWDFDKIPKYVINLDKRTDRWKHFESQPGLPDFHNIRRYSAVDGNALNIDNDRRVSLFTRLNILRGERRSHSDINTKGGIGCYMSHINIWDEFQNGPSEVALVMEDDIILTKDSAQKIKTWIKESKVMQNLDLWDFCILAPTKNIQTSSKDKKPLVPLYKDDPTTIRLELFNCMVAYLITKKGVRKIMPHVYPIQGHIDWVLSACSQLKIVNVCAPSKSLIKYKYTVTDIHKSSSCKICDVMTDFDKNSEVLPTWRVVIFRIEEILIISAILYTFYRIGRKK</sequence>
<name>A0A6C0IJ48_9ZZZZ</name>
<keyword evidence="1" id="KW-0472">Membrane</keyword>
<protein>
    <recommendedName>
        <fullName evidence="2">Glycosyl transferase family 25 domain-containing protein</fullName>
    </recommendedName>
</protein>